<accession>A0AAV5FWE1</accession>
<evidence type="ECO:0000259" key="3">
    <source>
        <dbReference type="Pfam" id="PF04195"/>
    </source>
</evidence>
<feature type="region of interest" description="Disordered" evidence="1">
    <location>
        <begin position="319"/>
        <end position="417"/>
    </location>
</feature>
<comment type="caution">
    <text evidence="4">The sequence shown here is derived from an EMBL/GenBank/DDBJ whole genome shotgun (WGS) entry which is preliminary data.</text>
</comment>
<feature type="transmembrane region" description="Helical" evidence="2">
    <location>
        <begin position="88"/>
        <end position="108"/>
    </location>
</feature>
<reference evidence="4" key="1">
    <citation type="journal article" date="2018" name="DNA Res.">
        <title>Multiple hybrid de novo genome assembly of finger millet, an orphan allotetraploid crop.</title>
        <authorList>
            <person name="Hatakeyama M."/>
            <person name="Aluri S."/>
            <person name="Balachadran M.T."/>
            <person name="Sivarajan S.R."/>
            <person name="Patrignani A."/>
            <person name="Gruter S."/>
            <person name="Poveda L."/>
            <person name="Shimizu-Inatsugi R."/>
            <person name="Baeten J."/>
            <person name="Francoijs K.J."/>
            <person name="Nataraja K.N."/>
            <person name="Reddy Y.A.N."/>
            <person name="Phadnis S."/>
            <person name="Ravikumar R.L."/>
            <person name="Schlapbach R."/>
            <person name="Sreeman S.M."/>
            <person name="Shimizu K.K."/>
        </authorList>
    </citation>
    <scope>NUCLEOTIDE SEQUENCE</scope>
</reference>
<dbReference type="Pfam" id="PF04195">
    <property type="entry name" value="Transposase_28"/>
    <property type="match status" value="1"/>
</dbReference>
<dbReference type="EMBL" id="BQKI01000097">
    <property type="protein sequence ID" value="GJN38800.1"/>
    <property type="molecule type" value="Genomic_DNA"/>
</dbReference>
<organism evidence="4 5">
    <name type="scientific">Eleusine coracana subsp. coracana</name>
    <dbReference type="NCBI Taxonomy" id="191504"/>
    <lineage>
        <taxon>Eukaryota</taxon>
        <taxon>Viridiplantae</taxon>
        <taxon>Streptophyta</taxon>
        <taxon>Embryophyta</taxon>
        <taxon>Tracheophyta</taxon>
        <taxon>Spermatophyta</taxon>
        <taxon>Magnoliopsida</taxon>
        <taxon>Liliopsida</taxon>
        <taxon>Poales</taxon>
        <taxon>Poaceae</taxon>
        <taxon>PACMAD clade</taxon>
        <taxon>Chloridoideae</taxon>
        <taxon>Cynodonteae</taxon>
        <taxon>Eleusininae</taxon>
        <taxon>Eleusine</taxon>
    </lineage>
</organism>
<feature type="region of interest" description="Disordered" evidence="1">
    <location>
        <begin position="119"/>
        <end position="150"/>
    </location>
</feature>
<keyword evidence="5" id="KW-1185">Reference proteome</keyword>
<evidence type="ECO:0000256" key="2">
    <source>
        <dbReference type="SAM" id="Phobius"/>
    </source>
</evidence>
<reference evidence="4" key="2">
    <citation type="submission" date="2021-12" db="EMBL/GenBank/DDBJ databases">
        <title>Resequencing data analysis of finger millet.</title>
        <authorList>
            <person name="Hatakeyama M."/>
            <person name="Aluri S."/>
            <person name="Balachadran M.T."/>
            <person name="Sivarajan S.R."/>
            <person name="Poveda L."/>
            <person name="Shimizu-Inatsugi R."/>
            <person name="Schlapbach R."/>
            <person name="Sreeman S.M."/>
            <person name="Shimizu K.K."/>
        </authorList>
    </citation>
    <scope>NUCLEOTIDE SEQUENCE</scope>
</reference>
<keyword evidence="2" id="KW-0812">Transmembrane</keyword>
<feature type="compositionally biased region" description="Polar residues" evidence="1">
    <location>
        <begin position="406"/>
        <end position="417"/>
    </location>
</feature>
<evidence type="ECO:0000313" key="4">
    <source>
        <dbReference type="EMBL" id="GJN38800.1"/>
    </source>
</evidence>
<dbReference type="PANTHER" id="PTHR33026">
    <property type="entry name" value="OS06G0360600 PROTEIN"/>
    <property type="match status" value="1"/>
</dbReference>
<dbReference type="Proteomes" id="UP001054889">
    <property type="component" value="Unassembled WGS sequence"/>
</dbReference>
<proteinExistence type="predicted"/>
<sequence length="417" mass="44496">MQLPIGFVQQQPPPNFRLTQRSDPPAGSHCFRPHRPPLRPTPPAPVALPSPFGVAAAPDLLPIRLQSTALQFGAQVSLSPFPGISLSASPYAFASAIAHSLLLLLRWLRICKRQSSVASGRRGRGSSLPSGRDSIAAPHGGASRASSATRGDRAADLLPASVFRSDASLDRVRPFLVVDPRDPDLHAFRPATMTMSPNEDVGEIVTFTLFVLAGLVPPFFDFIMEFLLSYSLRMTHLGPNAVITMAVFAHLCEAFVGVVPSVDVFRRFFKLSKIRGSDPGPGSDVVESVLRVAYKLLTDVDLSYDFNYPEGREVRLRASQGRAASWTGGPRPGGGGSSPLGKGKKARSPSPPSFDSVGGAPPPTGGTFRVAALTGESSWKRRRSPSSLAQDSGAPAVATIREAHPQSPQSQRMRVLA</sequence>
<evidence type="ECO:0000256" key="1">
    <source>
        <dbReference type="SAM" id="MobiDB-lite"/>
    </source>
</evidence>
<name>A0AAV5FWE1_ELECO</name>
<evidence type="ECO:0000313" key="5">
    <source>
        <dbReference type="Proteomes" id="UP001054889"/>
    </source>
</evidence>
<feature type="transmembrane region" description="Helical" evidence="2">
    <location>
        <begin position="201"/>
        <end position="220"/>
    </location>
</feature>
<gene>
    <name evidence="4" type="primary">gb27875</name>
    <name evidence="4" type="ORF">PR202_gb27875</name>
</gene>
<protein>
    <recommendedName>
        <fullName evidence="3">Transposase (putative) gypsy type domain-containing protein</fullName>
    </recommendedName>
</protein>
<feature type="transmembrane region" description="Helical" evidence="2">
    <location>
        <begin position="240"/>
        <end position="265"/>
    </location>
</feature>
<keyword evidence="2" id="KW-0472">Membrane</keyword>
<feature type="compositionally biased region" description="Low complexity" evidence="1">
    <location>
        <begin position="119"/>
        <end position="134"/>
    </location>
</feature>
<dbReference type="InterPro" id="IPR007321">
    <property type="entry name" value="Transposase_28"/>
</dbReference>
<dbReference type="AlphaFoldDB" id="A0AAV5FWE1"/>
<feature type="domain" description="Transposase (putative) gypsy type" evidence="3">
    <location>
        <begin position="205"/>
        <end position="272"/>
    </location>
</feature>
<keyword evidence="2" id="KW-1133">Transmembrane helix</keyword>
<dbReference type="PANTHER" id="PTHR33026:SF7">
    <property type="entry name" value="OS03G0100275 PROTEIN"/>
    <property type="match status" value="1"/>
</dbReference>